<dbReference type="PANTHER" id="PTHR10027:SF39">
    <property type="entry name" value="CALCIUM-ACTIVATED POTASSIUM CHANNEL BK ALPHA SUBUNIT DOMAIN-CONTAINING PROTEIN"/>
    <property type="match status" value="1"/>
</dbReference>
<feature type="domain" description="RCK N-terminal" evidence="15">
    <location>
        <begin position="355"/>
        <end position="440"/>
    </location>
</feature>
<evidence type="ECO:0000256" key="8">
    <source>
        <dbReference type="ARBA" id="ARBA00022989"/>
    </source>
</evidence>
<evidence type="ECO:0000256" key="2">
    <source>
        <dbReference type="ARBA" id="ARBA00022448"/>
    </source>
</evidence>
<evidence type="ECO:0000256" key="5">
    <source>
        <dbReference type="ARBA" id="ARBA00022826"/>
    </source>
</evidence>
<evidence type="ECO:0000256" key="12">
    <source>
        <dbReference type="SAM" id="MobiDB-lite"/>
    </source>
</evidence>
<feature type="domain" description="Calcium-activated potassium channel BK alpha subunit" evidence="13">
    <location>
        <begin position="46"/>
        <end position="133"/>
    </location>
</feature>
<keyword evidence="4" id="KW-0812">Transmembrane</keyword>
<dbReference type="Proteomes" id="UP001605036">
    <property type="component" value="Unassembled WGS sequence"/>
</dbReference>
<gene>
    <name evidence="16" type="ORF">R1flu_004174</name>
</gene>
<evidence type="ECO:0000256" key="7">
    <source>
        <dbReference type="ARBA" id="ARBA00022958"/>
    </source>
</evidence>
<proteinExistence type="predicted"/>
<reference evidence="16 17" key="1">
    <citation type="submission" date="2024-09" db="EMBL/GenBank/DDBJ databases">
        <title>Chromosome-scale assembly of Riccia fluitans.</title>
        <authorList>
            <person name="Paukszto L."/>
            <person name="Sawicki J."/>
            <person name="Karawczyk K."/>
            <person name="Piernik-Szablinska J."/>
            <person name="Szczecinska M."/>
            <person name="Mazdziarz M."/>
        </authorList>
    </citation>
    <scope>NUCLEOTIDE SEQUENCE [LARGE SCALE GENOMIC DNA]</scope>
    <source>
        <strain evidence="16">Rf_01</strain>
        <tissue evidence="16">Aerial parts of the thallus</tissue>
    </source>
</reference>
<evidence type="ECO:0000259" key="15">
    <source>
        <dbReference type="Pfam" id="PF22614"/>
    </source>
</evidence>
<evidence type="ECO:0000256" key="6">
    <source>
        <dbReference type="ARBA" id="ARBA00022882"/>
    </source>
</evidence>
<feature type="region of interest" description="Disordered" evidence="12">
    <location>
        <begin position="272"/>
        <end position="297"/>
    </location>
</feature>
<keyword evidence="5" id="KW-0631">Potassium channel</keyword>
<dbReference type="GO" id="GO:0005267">
    <property type="term" value="F:potassium channel activity"/>
    <property type="evidence" value="ECO:0007669"/>
    <property type="project" value="UniProtKB-KW"/>
</dbReference>
<dbReference type="InterPro" id="IPR047871">
    <property type="entry name" value="K_chnl_Slo-like"/>
</dbReference>
<comment type="caution">
    <text evidence="16">The sequence shown here is derived from an EMBL/GenBank/DDBJ whole genome shotgun (WGS) entry which is preliminary data.</text>
</comment>
<keyword evidence="2" id="KW-0813">Transport</keyword>
<dbReference type="Pfam" id="PF22614">
    <property type="entry name" value="Slo-like_RCK"/>
    <property type="match status" value="1"/>
</dbReference>
<dbReference type="Gene3D" id="3.40.50.720">
    <property type="entry name" value="NAD(P)-binding Rossmann-like Domain"/>
    <property type="match status" value="1"/>
</dbReference>
<dbReference type="PANTHER" id="PTHR10027">
    <property type="entry name" value="CALCIUM-ACTIVATED POTASSIUM CHANNEL ALPHA CHAIN"/>
    <property type="match status" value="1"/>
</dbReference>
<keyword evidence="7" id="KW-0630">Potassium</keyword>
<evidence type="ECO:0000256" key="11">
    <source>
        <dbReference type="ARBA" id="ARBA00023303"/>
    </source>
</evidence>
<comment type="subcellular location">
    <subcellularLocation>
        <location evidence="1">Membrane</location>
        <topology evidence="1">Multi-pass membrane protein</topology>
    </subcellularLocation>
</comment>
<dbReference type="EMBL" id="JBHFFA010000003">
    <property type="protein sequence ID" value="KAL2632695.1"/>
    <property type="molecule type" value="Genomic_DNA"/>
</dbReference>
<dbReference type="InterPro" id="IPR003148">
    <property type="entry name" value="RCK_N"/>
</dbReference>
<dbReference type="GO" id="GO:0034702">
    <property type="term" value="C:monoatomic ion channel complex"/>
    <property type="evidence" value="ECO:0007669"/>
    <property type="project" value="UniProtKB-KW"/>
</dbReference>
<keyword evidence="9" id="KW-0406">Ion transport</keyword>
<keyword evidence="8" id="KW-1133">Transmembrane helix</keyword>
<dbReference type="Pfam" id="PF03493">
    <property type="entry name" value="BK_channel_a"/>
    <property type="match status" value="1"/>
</dbReference>
<sequence>MRALSVYRFCRTNGSKAHHIRIIVEVLNPATQRSAVWDEKYSGSIEVICPTKIHYKLMARSCVVKGLYTLITNLFTSELRLKHVEETDFLSEYFSSFDNEIYPVILAPAFYYHPFEEVAEIIFETFGSTMFALDTPVGLSHAPGRTKHRVLLFPKGRLIKPDDVGLVITKDLNTAHAISRFQSGTQDHQDTAGDFLNYYNRNTEEVGLLKRVRQSIDSSNILFTKASPSRRESSLWSRGHSIFPEDADSEFGLETQFRKAIQDVYTSEKYSEWRSKPPAEHISPPEGDNEEEVNSDSNFRFPKSVSLENAAEMLLAWPPLRMTTPPHPAVLEQREKEILDNLKERTLTLVEFNIPHILVCCQLGWPSNFFYFLSELRNPKSANPPVVILYPEEPSHTQWGCVGMFENVFLLKGSPKYELDLMRGGVIQAARIVILANQGQPVDLAGTGVMDDRFANRGAAAYTSDIGNILVAANVQRLYGDKVVDKVIVEMQHADAFHYLRPHSNIPLSQFRRNDMRRKSEALIPFGPPYMEGKATSLAMLGFLVRSSFLNRNTISIVEQLIMGGFAVTEEGLSKDRQRILHHMEVPAGYANRTFQKLFTYLLHERSMLAIGLYRVRGNLGAPTSYVFTNPQKGCIVNPDDLVYVIT</sequence>
<evidence type="ECO:0000259" key="14">
    <source>
        <dbReference type="Pfam" id="PF21014"/>
    </source>
</evidence>
<evidence type="ECO:0000313" key="17">
    <source>
        <dbReference type="Proteomes" id="UP001605036"/>
    </source>
</evidence>
<keyword evidence="11" id="KW-0407">Ion channel</keyword>
<keyword evidence="3" id="KW-0633">Potassium transport</keyword>
<dbReference type="InterPro" id="IPR048735">
    <property type="entry name" value="Slowpoke-like_C"/>
</dbReference>
<evidence type="ECO:0000256" key="4">
    <source>
        <dbReference type="ARBA" id="ARBA00022692"/>
    </source>
</evidence>
<feature type="domain" description="Ca2+-activated K+ channel Slowpoke-like C-terminal" evidence="14">
    <location>
        <begin position="590"/>
        <end position="646"/>
    </location>
</feature>
<keyword evidence="17" id="KW-1185">Reference proteome</keyword>
<evidence type="ECO:0000256" key="1">
    <source>
        <dbReference type="ARBA" id="ARBA00004141"/>
    </source>
</evidence>
<dbReference type="Pfam" id="PF21014">
    <property type="entry name" value="Slowpoke_C"/>
    <property type="match status" value="1"/>
</dbReference>
<evidence type="ECO:0000259" key="13">
    <source>
        <dbReference type="Pfam" id="PF03493"/>
    </source>
</evidence>
<dbReference type="AlphaFoldDB" id="A0ABD1YQC5"/>
<evidence type="ECO:0000256" key="3">
    <source>
        <dbReference type="ARBA" id="ARBA00022538"/>
    </source>
</evidence>
<accession>A0ABD1YQC5</accession>
<keyword evidence="6" id="KW-0851">Voltage-gated channel</keyword>
<evidence type="ECO:0000256" key="9">
    <source>
        <dbReference type="ARBA" id="ARBA00023065"/>
    </source>
</evidence>
<dbReference type="InterPro" id="IPR003929">
    <property type="entry name" value="K_chnl_BK_asu"/>
</dbReference>
<organism evidence="16 17">
    <name type="scientific">Riccia fluitans</name>
    <dbReference type="NCBI Taxonomy" id="41844"/>
    <lineage>
        <taxon>Eukaryota</taxon>
        <taxon>Viridiplantae</taxon>
        <taxon>Streptophyta</taxon>
        <taxon>Embryophyta</taxon>
        <taxon>Marchantiophyta</taxon>
        <taxon>Marchantiopsida</taxon>
        <taxon>Marchantiidae</taxon>
        <taxon>Marchantiales</taxon>
        <taxon>Ricciaceae</taxon>
        <taxon>Riccia</taxon>
    </lineage>
</organism>
<name>A0ABD1YQC5_9MARC</name>
<protein>
    <submittedName>
        <fullName evidence="16">Uncharacterized protein</fullName>
    </submittedName>
</protein>
<evidence type="ECO:0000313" key="16">
    <source>
        <dbReference type="EMBL" id="KAL2632695.1"/>
    </source>
</evidence>
<evidence type="ECO:0000256" key="10">
    <source>
        <dbReference type="ARBA" id="ARBA00023136"/>
    </source>
</evidence>
<keyword evidence="10" id="KW-0472">Membrane</keyword>